<dbReference type="EMBL" id="RBNJ01008836">
    <property type="protein sequence ID" value="RUS27208.1"/>
    <property type="molecule type" value="Genomic_DNA"/>
</dbReference>
<protein>
    <recommendedName>
        <fullName evidence="3">F-box domain-containing protein</fullName>
    </recommendedName>
</protein>
<proteinExistence type="predicted"/>
<evidence type="ECO:0008006" key="3">
    <source>
        <dbReference type="Google" id="ProtNLM"/>
    </source>
</evidence>
<dbReference type="InterPro" id="IPR036770">
    <property type="entry name" value="Ankyrin_rpt-contain_sf"/>
</dbReference>
<evidence type="ECO:0000313" key="1">
    <source>
        <dbReference type="EMBL" id="RUS27208.1"/>
    </source>
</evidence>
<dbReference type="SUPFAM" id="SSF48403">
    <property type="entry name" value="Ankyrin repeat"/>
    <property type="match status" value="1"/>
</dbReference>
<keyword evidence="2" id="KW-1185">Reference proteome</keyword>
<dbReference type="AlphaFoldDB" id="A0A433QBM2"/>
<comment type="caution">
    <text evidence="1">The sequence shown here is derived from an EMBL/GenBank/DDBJ whole genome shotgun (WGS) entry which is preliminary data.</text>
</comment>
<organism evidence="1 2">
    <name type="scientific">Jimgerdemannia flammicorona</name>
    <dbReference type="NCBI Taxonomy" id="994334"/>
    <lineage>
        <taxon>Eukaryota</taxon>
        <taxon>Fungi</taxon>
        <taxon>Fungi incertae sedis</taxon>
        <taxon>Mucoromycota</taxon>
        <taxon>Mucoromycotina</taxon>
        <taxon>Endogonomycetes</taxon>
        <taxon>Endogonales</taxon>
        <taxon>Endogonaceae</taxon>
        <taxon>Jimgerdemannia</taxon>
    </lineage>
</organism>
<sequence>MAHITRLPPDILEFIIARSDCFTWSLVSKQFAALAASPSVRADWLADRARSCQIPPRLVASFKCTCGKLIKDADLSPFSPSSTASDWDNSFLESCDKQFSIRVYNPEIGAYRPHIPAACKLIRIPSDRQFIDYAVVHTLHQRHPAAFRRIREFLLCWSAFWRDEEATCFCLDQGARVNYARGWVLARFACDRQVNRVAIVRRLVFEYDARLNYHYHNNGATNVLGAVLMYQNDEGLALEILEKALGPDDLVENHGEPIIFQAADENNLSAVRFLLEYRRRQNPDGLQSLVQELVNHIKYWGVTGELMQMLLHDYGAYPDVSPEAFWYVIRAHEEASEDFSLIQLYLDHGAVLNKYQLAYAIRHKPLFYFLCEATCEYSPSQGAKFPWDFIVQEAIAENDLEAVSALLDGGYWDVHRADDLALRSFCRGGKSVLRVPEYDPPTYVRHFAFYVERRPRRYSKRLCHRSRPSIQGYKDRSILLMLLERGANVHANRGESLRNALLQNDVLTTLILLEYGADIKVLASEPWAFLHGSSLLIPLPHGADIYVSKPWDRANMNDLQAVSFVMEVGQRIGICQKEARLRFVGNRVVERLRLVGRDSVVGWQDVAELWRQNAELDLLDGRDPFKFLKNSGYHSFTYKSYMDRGSSCSSLRNIYTTKPDENRETKKATKGLKLFLGLS</sequence>
<gene>
    <name evidence="1" type="ORF">BC938DRAFT_483588</name>
</gene>
<dbReference type="Proteomes" id="UP000274822">
    <property type="component" value="Unassembled WGS sequence"/>
</dbReference>
<accession>A0A433QBM2</accession>
<evidence type="ECO:0000313" key="2">
    <source>
        <dbReference type="Proteomes" id="UP000274822"/>
    </source>
</evidence>
<dbReference type="Gene3D" id="1.25.40.20">
    <property type="entry name" value="Ankyrin repeat-containing domain"/>
    <property type="match status" value="2"/>
</dbReference>
<reference evidence="1 2" key="1">
    <citation type="journal article" date="2018" name="New Phytol.">
        <title>Phylogenomics of Endogonaceae and evolution of mycorrhizas within Mucoromycota.</title>
        <authorList>
            <person name="Chang Y."/>
            <person name="Desiro A."/>
            <person name="Na H."/>
            <person name="Sandor L."/>
            <person name="Lipzen A."/>
            <person name="Clum A."/>
            <person name="Barry K."/>
            <person name="Grigoriev I.V."/>
            <person name="Martin F.M."/>
            <person name="Stajich J.E."/>
            <person name="Smith M.E."/>
            <person name="Bonito G."/>
            <person name="Spatafora J.W."/>
        </authorList>
    </citation>
    <scope>NUCLEOTIDE SEQUENCE [LARGE SCALE GENOMIC DNA]</scope>
    <source>
        <strain evidence="1 2">AD002</strain>
    </source>
</reference>
<name>A0A433QBM2_9FUNG</name>